<reference evidence="9 10" key="1">
    <citation type="submission" date="2015-08" db="EMBL/GenBank/DDBJ databases">
        <authorList>
            <person name="Varghese N."/>
        </authorList>
    </citation>
    <scope>NUCLEOTIDE SEQUENCE [LARGE SCALE GENOMIC DNA]</scope>
    <source>
        <strain evidence="9 10">DSM 18167</strain>
    </source>
</reference>
<comment type="caution">
    <text evidence="9">The sequence shown here is derived from an EMBL/GenBank/DDBJ whole genome shotgun (WGS) entry which is preliminary data.</text>
</comment>
<evidence type="ECO:0000259" key="8">
    <source>
        <dbReference type="Pfam" id="PF01551"/>
    </source>
</evidence>
<proteinExistence type="predicted"/>
<keyword evidence="10" id="KW-1185">Reference proteome</keyword>
<dbReference type="EMBL" id="CYHC01000002">
    <property type="protein sequence ID" value="CUA85976.1"/>
    <property type="molecule type" value="Genomic_DNA"/>
</dbReference>
<evidence type="ECO:0000313" key="10">
    <source>
        <dbReference type="Proteomes" id="UP000182178"/>
    </source>
</evidence>
<keyword evidence="3" id="KW-0479">Metal-binding</keyword>
<accession>A0ABM9U3U8</accession>
<keyword evidence="4" id="KW-0378">Hydrolase</keyword>
<dbReference type="PANTHER" id="PTHR21666:SF288">
    <property type="entry name" value="CELL DIVISION PROTEIN YTFB"/>
    <property type="match status" value="1"/>
</dbReference>
<keyword evidence="6" id="KW-0482">Metalloprotease</keyword>
<evidence type="ECO:0000256" key="1">
    <source>
        <dbReference type="ARBA" id="ARBA00001947"/>
    </source>
</evidence>
<feature type="transmembrane region" description="Helical" evidence="7">
    <location>
        <begin position="28"/>
        <end position="49"/>
    </location>
</feature>
<dbReference type="InterPro" id="IPR011055">
    <property type="entry name" value="Dup_hybrid_motif"/>
</dbReference>
<dbReference type="InterPro" id="IPR050570">
    <property type="entry name" value="Cell_wall_metabolism_enzyme"/>
</dbReference>
<dbReference type="Pfam" id="PF01551">
    <property type="entry name" value="Peptidase_M23"/>
    <property type="match status" value="1"/>
</dbReference>
<keyword evidence="5" id="KW-0862">Zinc</keyword>
<keyword evidence="2" id="KW-0645">Protease</keyword>
<evidence type="ECO:0000313" key="9">
    <source>
        <dbReference type="EMBL" id="CUA85976.1"/>
    </source>
</evidence>
<organism evidence="9 10">
    <name type="scientific">Chelatococcus sambhunathii</name>
    <dbReference type="NCBI Taxonomy" id="363953"/>
    <lineage>
        <taxon>Bacteria</taxon>
        <taxon>Pseudomonadati</taxon>
        <taxon>Pseudomonadota</taxon>
        <taxon>Alphaproteobacteria</taxon>
        <taxon>Hyphomicrobiales</taxon>
        <taxon>Chelatococcaceae</taxon>
        <taxon>Chelatococcus</taxon>
    </lineage>
</organism>
<dbReference type="InterPro" id="IPR016047">
    <property type="entry name" value="M23ase_b-sheet_dom"/>
</dbReference>
<name>A0ABM9U3U8_9HYPH</name>
<evidence type="ECO:0000256" key="6">
    <source>
        <dbReference type="ARBA" id="ARBA00023049"/>
    </source>
</evidence>
<evidence type="ECO:0000256" key="7">
    <source>
        <dbReference type="SAM" id="Phobius"/>
    </source>
</evidence>
<dbReference type="PANTHER" id="PTHR21666">
    <property type="entry name" value="PEPTIDASE-RELATED"/>
    <property type="match status" value="1"/>
</dbReference>
<evidence type="ECO:0000256" key="3">
    <source>
        <dbReference type="ARBA" id="ARBA00022723"/>
    </source>
</evidence>
<sequence length="417" mass="44796">MRHRLFLPSLKCRSEPSHVGTPHGHLRVAAVVVFLAVLAWAGAATWMLFFRDEVVAGLLARHQRITLAYEDQIAAVRRHVDLLASRQYLEQERVEARVAQVLERQDELERRQSVVEALQKQATGIALPIAAGAGPVPSLSATDRPWRGEAARDRLGALRYLPVAERLARMDQALERLTHRQTSVLSAMLALSQHRLDRYLDIVASVGLPTEPLTRLPGPATSESVGGPYVPAQAGAPFHFGSLADSIKDSLTLSARAAQVVAGLPLGRPAEEDETSPFGIRMDPFLRAPALHTGLDFRAAYGAPVRATGAGNVIFAGYSGGYGNMVEIEHISGVTTRYAHLSAFAVTEGDTIAAGDVVGRAGSTGRSTGPHIHYETRIDGNPVDPQRFIAAGARLHGMRWPAPAPVQSISSTSTSPP</sequence>
<dbReference type="Proteomes" id="UP000182178">
    <property type="component" value="Unassembled WGS sequence"/>
</dbReference>
<evidence type="ECO:0000256" key="5">
    <source>
        <dbReference type="ARBA" id="ARBA00022833"/>
    </source>
</evidence>
<comment type="cofactor">
    <cofactor evidence="1">
        <name>Zn(2+)</name>
        <dbReference type="ChEBI" id="CHEBI:29105"/>
    </cofactor>
</comment>
<protein>
    <submittedName>
        <fullName evidence="9">Peptidase family M23</fullName>
    </submittedName>
</protein>
<dbReference type="Gene3D" id="2.70.70.10">
    <property type="entry name" value="Glucose Permease (Domain IIA)"/>
    <property type="match status" value="1"/>
</dbReference>
<gene>
    <name evidence="9" type="ORF">Ga0061061_102317</name>
</gene>
<evidence type="ECO:0000256" key="4">
    <source>
        <dbReference type="ARBA" id="ARBA00022801"/>
    </source>
</evidence>
<dbReference type="SUPFAM" id="SSF51261">
    <property type="entry name" value="Duplicated hybrid motif"/>
    <property type="match status" value="1"/>
</dbReference>
<keyword evidence="7" id="KW-0812">Transmembrane</keyword>
<keyword evidence="7" id="KW-0472">Membrane</keyword>
<dbReference type="CDD" id="cd12797">
    <property type="entry name" value="M23_peptidase"/>
    <property type="match status" value="1"/>
</dbReference>
<keyword evidence="7" id="KW-1133">Transmembrane helix</keyword>
<feature type="domain" description="M23ase beta-sheet core" evidence="8">
    <location>
        <begin position="291"/>
        <end position="385"/>
    </location>
</feature>
<evidence type="ECO:0000256" key="2">
    <source>
        <dbReference type="ARBA" id="ARBA00022670"/>
    </source>
</evidence>